<evidence type="ECO:0000256" key="6">
    <source>
        <dbReference type="ARBA" id="ARBA00022640"/>
    </source>
</evidence>
<dbReference type="AlphaFoldDB" id="A0A0B2QIW2"/>
<dbReference type="GO" id="GO:0015934">
    <property type="term" value="C:large ribosomal subunit"/>
    <property type="evidence" value="ECO:0007669"/>
    <property type="project" value="InterPro"/>
</dbReference>
<keyword evidence="7" id="KW-0699">rRNA-binding</keyword>
<comment type="function">
    <text evidence="2">This protein binds specifically to 23S rRNA.</text>
</comment>
<gene>
    <name evidence="15" type="ORF">D0Y65_050022</name>
    <name evidence="14" type="ORF">glysoja_037204</name>
</gene>
<dbReference type="SUPFAM" id="SSF54843">
    <property type="entry name" value="Ribosomal protein L22"/>
    <property type="match status" value="1"/>
</dbReference>
<dbReference type="GO" id="GO:0003735">
    <property type="term" value="F:structural constituent of ribosome"/>
    <property type="evidence" value="ECO:0007669"/>
    <property type="project" value="InterPro"/>
</dbReference>
<dbReference type="FunFam" id="3.90.470.10:FF:000004">
    <property type="entry name" value="50S ribosomal protein L22, chloroplastic"/>
    <property type="match status" value="1"/>
</dbReference>
<dbReference type="InterPro" id="IPR036394">
    <property type="entry name" value="Ribosomal_uL22_sf"/>
</dbReference>
<dbReference type="NCBIfam" id="TIGR01044">
    <property type="entry name" value="rplV_bact"/>
    <property type="match status" value="1"/>
</dbReference>
<dbReference type="PANTHER" id="PTHR13501">
    <property type="entry name" value="CHLOROPLAST 50S RIBOSOMAL PROTEIN L22-RELATED"/>
    <property type="match status" value="1"/>
</dbReference>
<dbReference type="EMBL" id="KN658809">
    <property type="protein sequence ID" value="KHN19702.1"/>
    <property type="molecule type" value="Genomic_DNA"/>
</dbReference>
<keyword evidence="16" id="KW-1185">Reference proteome</keyword>
<dbReference type="InterPro" id="IPR001063">
    <property type="entry name" value="Ribosomal_uL22"/>
</dbReference>
<dbReference type="Proteomes" id="UP000053555">
    <property type="component" value="Unassembled WGS sequence"/>
</dbReference>
<evidence type="ECO:0000256" key="5">
    <source>
        <dbReference type="ARBA" id="ARBA00011838"/>
    </source>
</evidence>
<comment type="subcellular location">
    <subcellularLocation>
        <location evidence="3">Plastid</location>
    </subcellularLocation>
</comment>
<dbReference type="GO" id="GO:0006412">
    <property type="term" value="P:translation"/>
    <property type="evidence" value="ECO:0007669"/>
    <property type="project" value="InterPro"/>
</dbReference>
<dbReference type="CDD" id="cd00336">
    <property type="entry name" value="Ribosomal_L22"/>
    <property type="match status" value="1"/>
</dbReference>
<comment type="similarity">
    <text evidence="4 13">Belongs to the universal ribosomal protein uL22 family.</text>
</comment>
<keyword evidence="10 13" id="KW-0687">Ribonucleoprotein</keyword>
<dbReference type="GO" id="GO:0009536">
    <property type="term" value="C:plastid"/>
    <property type="evidence" value="ECO:0007669"/>
    <property type="project" value="UniProtKB-SubCell"/>
</dbReference>
<keyword evidence="6" id="KW-0934">Plastid</keyword>
<name>A0A0B2QIW2_GLYSO</name>
<dbReference type="InterPro" id="IPR005727">
    <property type="entry name" value="Ribosomal_uL22_bac/chlpt-type"/>
</dbReference>
<evidence type="ECO:0000256" key="2">
    <source>
        <dbReference type="ARBA" id="ARBA00003611"/>
    </source>
</evidence>
<dbReference type="GO" id="GO:0019843">
    <property type="term" value="F:rRNA binding"/>
    <property type="evidence" value="ECO:0007669"/>
    <property type="project" value="UniProtKB-KW"/>
</dbReference>
<comment type="subunit">
    <text evidence="5">Part of the 50S ribosomal subunit.</text>
</comment>
<evidence type="ECO:0000256" key="8">
    <source>
        <dbReference type="ARBA" id="ARBA00022884"/>
    </source>
</evidence>
<evidence type="ECO:0000256" key="12">
    <source>
        <dbReference type="ARBA" id="ARBA00035416"/>
    </source>
</evidence>
<protein>
    <recommendedName>
        <fullName evidence="11">Large ribosomal subunit protein uL22c</fullName>
    </recommendedName>
    <alternativeName>
        <fullName evidence="12">50S ribosomal protein L22, chloroplastic</fullName>
    </alternativeName>
</protein>
<evidence type="ECO:0000256" key="7">
    <source>
        <dbReference type="ARBA" id="ARBA00022730"/>
    </source>
</evidence>
<evidence type="ECO:0000256" key="1">
    <source>
        <dbReference type="ARBA" id="ARBA00003478"/>
    </source>
</evidence>
<keyword evidence="9 13" id="KW-0689">Ribosomal protein</keyword>
<dbReference type="Gene3D" id="3.90.470.10">
    <property type="entry name" value="Ribosomal protein L22/L17"/>
    <property type="match status" value="1"/>
</dbReference>
<sequence>MAVNRPVLRVHENLPLALTVAPHQFLPFKFTSVGIRCSPFNDKTLISIKPNTSHLNHDTLACRFHAAQFAEQESNKYVEAYAVGRNIRMSANKARRVIDQIRGSKYDETLMVLELMPYRACEAILKIVFSAGANASNNLGLSKGSLVISKAEVNEGKTMKRVKPVARGRAHPIKKRTCHITITVKGLPSESVEEAKPA</sequence>
<comment type="function">
    <text evidence="1">The globular domain of the protein is located near the polypeptide exit tunnel on the outside of the subunit, while an extended beta-hairpin is found that lines the wall of the exit tunnel in the center of the 70S ribosome.</text>
</comment>
<dbReference type="InterPro" id="IPR047867">
    <property type="entry name" value="Ribosomal_uL22_bac/org-type"/>
</dbReference>
<reference evidence="15 16" key="2">
    <citation type="submission" date="2018-09" db="EMBL/GenBank/DDBJ databases">
        <title>A high-quality reference genome of wild soybean provides a powerful tool to mine soybean genomes.</title>
        <authorList>
            <person name="Xie M."/>
            <person name="Chung C.Y.L."/>
            <person name="Li M.-W."/>
            <person name="Wong F.-L."/>
            <person name="Chan T.-F."/>
            <person name="Lam H.-M."/>
        </authorList>
    </citation>
    <scope>NUCLEOTIDE SEQUENCE [LARGE SCALE GENOMIC DNA]</scope>
    <source>
        <strain evidence="16">cv. W05</strain>
        <tissue evidence="15">Hypocotyl of etiolated seedlings</tissue>
    </source>
</reference>
<evidence type="ECO:0000313" key="15">
    <source>
        <dbReference type="EMBL" id="RZB45775.1"/>
    </source>
</evidence>
<dbReference type="EMBL" id="QZWG01000019">
    <property type="protein sequence ID" value="RZB45775.1"/>
    <property type="molecule type" value="Genomic_DNA"/>
</dbReference>
<evidence type="ECO:0000256" key="4">
    <source>
        <dbReference type="ARBA" id="ARBA00009451"/>
    </source>
</evidence>
<evidence type="ECO:0000256" key="9">
    <source>
        <dbReference type="ARBA" id="ARBA00022980"/>
    </source>
</evidence>
<dbReference type="SMR" id="A0A0B2QIW2"/>
<reference evidence="14" key="1">
    <citation type="submission" date="2014-07" db="EMBL/GenBank/DDBJ databases">
        <title>Identification of a novel salt tolerance gene in wild soybean by whole-genome sequencing.</title>
        <authorList>
            <person name="Lam H.-M."/>
            <person name="Qi X."/>
            <person name="Li M.-W."/>
            <person name="Liu X."/>
            <person name="Xie M."/>
            <person name="Ni M."/>
            <person name="Xu X."/>
        </authorList>
    </citation>
    <scope>NUCLEOTIDE SEQUENCE [LARGE SCALE GENOMIC DNA]</scope>
    <source>
        <tissue evidence="14">Root</tissue>
    </source>
</reference>
<proteinExistence type="inferred from homology"/>
<dbReference type="Pfam" id="PF00237">
    <property type="entry name" value="Ribosomal_L22"/>
    <property type="match status" value="1"/>
</dbReference>
<accession>A0A0B2QIW2</accession>
<evidence type="ECO:0000313" key="16">
    <source>
        <dbReference type="Proteomes" id="UP000289340"/>
    </source>
</evidence>
<evidence type="ECO:0000256" key="3">
    <source>
        <dbReference type="ARBA" id="ARBA00004474"/>
    </source>
</evidence>
<keyword evidence="8" id="KW-0694">RNA-binding</keyword>
<dbReference type="PANTHER" id="PTHR13501:SF10">
    <property type="entry name" value="LARGE RIBOSOMAL SUBUNIT PROTEIN UL22M"/>
    <property type="match status" value="1"/>
</dbReference>
<organism evidence="14">
    <name type="scientific">Glycine soja</name>
    <name type="common">Wild soybean</name>
    <dbReference type="NCBI Taxonomy" id="3848"/>
    <lineage>
        <taxon>Eukaryota</taxon>
        <taxon>Viridiplantae</taxon>
        <taxon>Streptophyta</taxon>
        <taxon>Embryophyta</taxon>
        <taxon>Tracheophyta</taxon>
        <taxon>Spermatophyta</taxon>
        <taxon>Magnoliopsida</taxon>
        <taxon>eudicotyledons</taxon>
        <taxon>Gunneridae</taxon>
        <taxon>Pentapetalae</taxon>
        <taxon>rosids</taxon>
        <taxon>fabids</taxon>
        <taxon>Fabales</taxon>
        <taxon>Fabaceae</taxon>
        <taxon>Papilionoideae</taxon>
        <taxon>50 kb inversion clade</taxon>
        <taxon>NPAAA clade</taxon>
        <taxon>indigoferoid/millettioid clade</taxon>
        <taxon>Phaseoleae</taxon>
        <taxon>Glycine</taxon>
        <taxon>Glycine subgen. Soja</taxon>
    </lineage>
</organism>
<evidence type="ECO:0000256" key="10">
    <source>
        <dbReference type="ARBA" id="ARBA00023274"/>
    </source>
</evidence>
<evidence type="ECO:0000256" key="11">
    <source>
        <dbReference type="ARBA" id="ARBA00035285"/>
    </source>
</evidence>
<dbReference type="HAMAP" id="MF_01331_B">
    <property type="entry name" value="Ribosomal_uL22_B"/>
    <property type="match status" value="1"/>
</dbReference>
<dbReference type="Gramene" id="XM_028361020.1">
    <property type="protein sequence ID" value="XP_028216821.1"/>
    <property type="gene ID" value="LOC114398934"/>
</dbReference>
<evidence type="ECO:0000313" key="14">
    <source>
        <dbReference type="EMBL" id="KHN19702.1"/>
    </source>
</evidence>
<evidence type="ECO:0000256" key="13">
    <source>
        <dbReference type="RuleBase" id="RU004005"/>
    </source>
</evidence>
<dbReference type="Proteomes" id="UP000289340">
    <property type="component" value="Chromosome 19"/>
</dbReference>